<reference evidence="23" key="1">
    <citation type="journal article" date="2019" name="Int. J. Syst. Evol. Microbiol.">
        <title>The Global Catalogue of Microorganisms (GCM) 10K type strain sequencing project: providing services to taxonomists for standard genome sequencing and annotation.</title>
        <authorList>
            <consortium name="The Broad Institute Genomics Platform"/>
            <consortium name="The Broad Institute Genome Sequencing Center for Infectious Disease"/>
            <person name="Wu L."/>
            <person name="Ma J."/>
        </authorList>
    </citation>
    <scope>NUCLEOTIDE SEQUENCE [LARGE SCALE GENOMIC DNA]</scope>
    <source>
        <strain evidence="23">JCM 4087</strain>
    </source>
</reference>
<feature type="binding site" evidence="17">
    <location>
        <begin position="436"/>
        <end position="440"/>
    </location>
    <ligand>
        <name>AMP</name>
        <dbReference type="ChEBI" id="CHEBI:456215"/>
    </ligand>
</feature>
<dbReference type="PROSITE" id="PS51383">
    <property type="entry name" value="YJEF_C_3"/>
    <property type="match status" value="1"/>
</dbReference>
<feature type="binding site" evidence="17">
    <location>
        <position position="465"/>
    </location>
    <ligand>
        <name>AMP</name>
        <dbReference type="ChEBI" id="CHEBI:456215"/>
    </ligand>
</feature>
<comment type="similarity">
    <text evidence="17">Belongs to the NnrD/CARKD family.</text>
</comment>
<evidence type="ECO:0000256" key="1">
    <source>
        <dbReference type="ARBA" id="ARBA00000013"/>
    </source>
</evidence>
<dbReference type="PIRSF" id="PIRSF017184">
    <property type="entry name" value="Nnr"/>
    <property type="match status" value="1"/>
</dbReference>
<evidence type="ECO:0000256" key="2">
    <source>
        <dbReference type="ARBA" id="ARBA00000909"/>
    </source>
</evidence>
<dbReference type="CDD" id="cd01171">
    <property type="entry name" value="YXKO-related"/>
    <property type="match status" value="1"/>
</dbReference>
<comment type="similarity">
    <text evidence="18">Belongs to the NnrE/AIBP family.</text>
</comment>
<dbReference type="Pfam" id="PF03853">
    <property type="entry name" value="YjeF_N"/>
    <property type="match status" value="1"/>
</dbReference>
<keyword evidence="23" id="KW-1185">Reference proteome</keyword>
<dbReference type="InterPro" id="IPR029056">
    <property type="entry name" value="Ribokinase-like"/>
</dbReference>
<feature type="binding site" evidence="17">
    <location>
        <position position="466"/>
    </location>
    <ligand>
        <name>(6S)-NADPHX</name>
        <dbReference type="ChEBI" id="CHEBI:64076"/>
    </ligand>
</feature>
<dbReference type="InterPro" id="IPR036652">
    <property type="entry name" value="YjeF_N_dom_sf"/>
</dbReference>
<keyword evidence="12 17" id="KW-0456">Lyase</keyword>
<sequence length="549" mass="57044">MKVLTAAEMQACDRVTVERYGVPSLKLMRSASFAVAAIARQLFSDAHRVLVLCGRGNNGGDGMMTARLLAEAGLQVNTILLGAPDGLKGDAAAAWEELQAFAHAQRQQSSIHLVTSAEEFLPLNALLQADLIIDALVGTGFQPPLRGLPLAALQWVEQGAREAKILAIDLPSGWSADISADTAEGSPAFPADAVVTFTAPKPAHVFGLLTRGLSDPVIIAPIGSPNEAIISNLGLHWSGSSKAIADVERPANSNKGMYGHVLVIGGSSGKSGAPAMSSLAAMRSGAGLVTAAVTPSVLPLVAAIAPELMTHALAVNPDGEISAGNLHPERLEALLKRITVLAIGPGLGTEPQTAEFVLGLLEQSRLSAVVDADGLNILAANPNRIAAIAKGRTLVLTPHPGEMARLAGKKTAEIEADRINIARDFATKYGLTLVLKGWRTLIAHPDGQIAVNTTGNPAMAKGGSGDLLTGMVAAMLAQHPHDVARAVETAVYLHGLAADITVREPGIGGDQHTLLATDSLANLYRAFHYHPQAENGYVWLQGISPDLGS</sequence>
<dbReference type="HAMAP" id="MF_01965">
    <property type="entry name" value="NADHX_dehydratase"/>
    <property type="match status" value="1"/>
</dbReference>
<dbReference type="EMBL" id="JBHSPH010000002">
    <property type="protein sequence ID" value="MFC5862552.1"/>
    <property type="molecule type" value="Genomic_DNA"/>
</dbReference>
<dbReference type="SUPFAM" id="SSF53613">
    <property type="entry name" value="Ribokinase-like"/>
    <property type="match status" value="1"/>
</dbReference>
<dbReference type="Pfam" id="PF01256">
    <property type="entry name" value="Carb_kinase"/>
    <property type="match status" value="1"/>
</dbReference>
<evidence type="ECO:0000256" key="17">
    <source>
        <dbReference type="HAMAP-Rule" id="MF_01965"/>
    </source>
</evidence>
<evidence type="ECO:0000259" key="21">
    <source>
        <dbReference type="PROSITE" id="PS51385"/>
    </source>
</evidence>
<feature type="binding site" evidence="18">
    <location>
        <position position="172"/>
    </location>
    <ligand>
        <name>K(+)</name>
        <dbReference type="ChEBI" id="CHEBI:29103"/>
    </ligand>
</feature>
<comment type="catalytic activity">
    <reaction evidence="2 18 19">
        <text>(6R)-NADPHX = (6S)-NADPHX</text>
        <dbReference type="Rhea" id="RHEA:32227"/>
        <dbReference type="ChEBI" id="CHEBI:64076"/>
        <dbReference type="ChEBI" id="CHEBI:64077"/>
        <dbReference type="EC" id="5.1.99.6"/>
    </reaction>
</comment>
<keyword evidence="7 17" id="KW-0067">ATP-binding</keyword>
<dbReference type="Proteomes" id="UP001596091">
    <property type="component" value="Unassembled WGS sequence"/>
</dbReference>
<evidence type="ECO:0000256" key="16">
    <source>
        <dbReference type="ARBA" id="ARBA00049209"/>
    </source>
</evidence>
<comment type="caution">
    <text evidence="22">The sequence shown here is derived from an EMBL/GenBank/DDBJ whole genome shotgun (WGS) entry which is preliminary data.</text>
</comment>
<dbReference type="PANTHER" id="PTHR12592:SF0">
    <property type="entry name" value="ATP-DEPENDENT (S)-NAD(P)H-HYDRATE DEHYDRATASE"/>
    <property type="match status" value="1"/>
</dbReference>
<feature type="domain" description="YjeF C-terminal" evidence="20">
    <location>
        <begin position="238"/>
        <end position="530"/>
    </location>
</feature>
<feature type="binding site" evidence="17">
    <location>
        <position position="399"/>
    </location>
    <ligand>
        <name>(6S)-NADPHX</name>
        <dbReference type="ChEBI" id="CHEBI:64076"/>
    </ligand>
</feature>
<protein>
    <recommendedName>
        <fullName evidence="19">Bifunctional NAD(P)H-hydrate repair enzyme</fullName>
    </recommendedName>
    <alternativeName>
        <fullName evidence="19">Nicotinamide nucleotide repair protein</fullName>
    </alternativeName>
    <domain>
        <recommendedName>
            <fullName evidence="19">ADP-dependent (S)-NAD(P)H-hydrate dehydratase</fullName>
            <ecNumber evidence="19">4.2.1.136</ecNumber>
        </recommendedName>
        <alternativeName>
            <fullName evidence="19">ADP-dependent NAD(P)HX dehydratase</fullName>
        </alternativeName>
    </domain>
    <domain>
        <recommendedName>
            <fullName evidence="19">NAD(P)H-hydrate epimerase</fullName>
            <ecNumber evidence="19">5.1.99.6</ecNumber>
        </recommendedName>
    </domain>
</protein>
<keyword evidence="6 17" id="KW-0547">Nucleotide-binding</keyword>
<gene>
    <name evidence="17" type="primary">nnrD</name>
    <name evidence="18" type="synonym">nnrE</name>
    <name evidence="22" type="ORF">ACFPT7_09645</name>
</gene>
<dbReference type="NCBIfam" id="TIGR00196">
    <property type="entry name" value="yjeF_cterm"/>
    <property type="match status" value="1"/>
</dbReference>
<evidence type="ECO:0000256" key="3">
    <source>
        <dbReference type="ARBA" id="ARBA00006001"/>
    </source>
</evidence>
<keyword evidence="9 18" id="KW-0630">Potassium</keyword>
<name>A0ABW1EDZ7_9BACT</name>
<feature type="binding site" evidence="17">
    <location>
        <position position="273"/>
    </location>
    <ligand>
        <name>(6S)-NADPHX</name>
        <dbReference type="ChEBI" id="CHEBI:64076"/>
    </ligand>
</feature>
<feature type="binding site" evidence="18">
    <location>
        <begin position="138"/>
        <end position="144"/>
    </location>
    <ligand>
        <name>(6S)-NADPHX</name>
        <dbReference type="ChEBI" id="CHEBI:64076"/>
    </ligand>
</feature>
<evidence type="ECO:0000256" key="13">
    <source>
        <dbReference type="ARBA" id="ARBA00023268"/>
    </source>
</evidence>
<organism evidence="22 23">
    <name type="scientific">Acidicapsa dinghuensis</name>
    <dbReference type="NCBI Taxonomy" id="2218256"/>
    <lineage>
        <taxon>Bacteria</taxon>
        <taxon>Pseudomonadati</taxon>
        <taxon>Acidobacteriota</taxon>
        <taxon>Terriglobia</taxon>
        <taxon>Terriglobales</taxon>
        <taxon>Acidobacteriaceae</taxon>
        <taxon>Acidicapsa</taxon>
    </lineage>
</organism>
<evidence type="ECO:0000256" key="15">
    <source>
        <dbReference type="ARBA" id="ARBA00048238"/>
    </source>
</evidence>
<dbReference type="Gene3D" id="3.40.1190.20">
    <property type="match status" value="1"/>
</dbReference>
<evidence type="ECO:0000256" key="19">
    <source>
        <dbReference type="PIRNR" id="PIRNR017184"/>
    </source>
</evidence>
<keyword evidence="8 17" id="KW-0521">NADP</keyword>
<dbReference type="SUPFAM" id="SSF64153">
    <property type="entry name" value="YjeF N-terminal domain-like"/>
    <property type="match status" value="1"/>
</dbReference>
<dbReference type="EC" id="5.1.99.6" evidence="19"/>
<evidence type="ECO:0000256" key="7">
    <source>
        <dbReference type="ARBA" id="ARBA00022840"/>
    </source>
</evidence>
<comment type="similarity">
    <text evidence="3 19">In the N-terminal section; belongs to the NnrE/AIBP family.</text>
</comment>
<keyword evidence="11 18" id="KW-0413">Isomerase</keyword>
<keyword evidence="13" id="KW-0511">Multifunctional enzyme</keyword>
<evidence type="ECO:0000256" key="10">
    <source>
        <dbReference type="ARBA" id="ARBA00023027"/>
    </source>
</evidence>
<evidence type="ECO:0000256" key="18">
    <source>
        <dbReference type="HAMAP-Rule" id="MF_01966"/>
    </source>
</evidence>
<comment type="cofactor">
    <cofactor evidence="17">
        <name>Mg(2+)</name>
        <dbReference type="ChEBI" id="CHEBI:18420"/>
    </cofactor>
</comment>
<dbReference type="NCBIfam" id="TIGR00197">
    <property type="entry name" value="yjeF_nterm"/>
    <property type="match status" value="1"/>
</dbReference>
<comment type="catalytic activity">
    <reaction evidence="15 17 19">
        <text>(6S)-NADHX + ADP = AMP + phosphate + NADH + H(+)</text>
        <dbReference type="Rhea" id="RHEA:32223"/>
        <dbReference type="ChEBI" id="CHEBI:15378"/>
        <dbReference type="ChEBI" id="CHEBI:43474"/>
        <dbReference type="ChEBI" id="CHEBI:57945"/>
        <dbReference type="ChEBI" id="CHEBI:64074"/>
        <dbReference type="ChEBI" id="CHEBI:456215"/>
        <dbReference type="ChEBI" id="CHEBI:456216"/>
        <dbReference type="EC" id="4.2.1.136"/>
    </reaction>
</comment>
<feature type="binding site" evidence="17">
    <location>
        <position position="346"/>
    </location>
    <ligand>
        <name>(6S)-NADPHX</name>
        <dbReference type="ChEBI" id="CHEBI:64076"/>
    </ligand>
</feature>
<evidence type="ECO:0000256" key="9">
    <source>
        <dbReference type="ARBA" id="ARBA00022958"/>
    </source>
</evidence>
<feature type="binding site" evidence="18">
    <location>
        <position position="169"/>
    </location>
    <ligand>
        <name>(6S)-NADPHX</name>
        <dbReference type="ChEBI" id="CHEBI:64076"/>
    </ligand>
</feature>
<evidence type="ECO:0000256" key="5">
    <source>
        <dbReference type="ARBA" id="ARBA00022723"/>
    </source>
</evidence>
<comment type="subunit">
    <text evidence="17">Homotetramer.</text>
</comment>
<evidence type="ECO:0000259" key="20">
    <source>
        <dbReference type="PROSITE" id="PS51383"/>
    </source>
</evidence>
<comment type="catalytic activity">
    <reaction evidence="1 18 19">
        <text>(6R)-NADHX = (6S)-NADHX</text>
        <dbReference type="Rhea" id="RHEA:32215"/>
        <dbReference type="ChEBI" id="CHEBI:64074"/>
        <dbReference type="ChEBI" id="CHEBI:64075"/>
        <dbReference type="EC" id="5.1.99.6"/>
    </reaction>
</comment>
<evidence type="ECO:0000256" key="14">
    <source>
        <dbReference type="ARBA" id="ARBA00025153"/>
    </source>
</evidence>
<dbReference type="HAMAP" id="MF_01966">
    <property type="entry name" value="NADHX_epimerase"/>
    <property type="match status" value="1"/>
</dbReference>
<comment type="function">
    <text evidence="17">Catalyzes the dehydration of the S-form of NAD(P)HX at the expense of ADP, which is converted to AMP. Together with NAD(P)HX epimerase, which catalyzes the epimerization of the S- and R-forms, the enzyme allows the repair of both epimers of NAD(P)HX, a damaged form of NAD(P)H that is a result of enzymatic or heat-dependent hydration.</text>
</comment>
<comment type="function">
    <text evidence="18">Catalyzes the epimerization of the S- and R-forms of NAD(P)HX, a damaged form of NAD(P)H that is a result of enzymatic or heat-dependent hydration. This is a prerequisite for the S-specific NAD(P)H-hydrate dehydratase to allow the repair of both epimers of NAD(P)HX.</text>
</comment>
<keyword evidence="5 18" id="KW-0479">Metal-binding</keyword>
<accession>A0ABW1EDZ7</accession>
<evidence type="ECO:0000256" key="6">
    <source>
        <dbReference type="ARBA" id="ARBA00022741"/>
    </source>
</evidence>
<comment type="function">
    <text evidence="14 19">Bifunctional enzyme that catalyzes the epimerization of the S- and R-forms of NAD(P)HX and the dehydration of the S-form of NAD(P)HX at the expense of ADP, which is converted to AMP. This allows the repair of both epimers of NAD(P)HX, a damaged form of NAD(P)H that is a result of enzymatic or heat-dependent hydration.</text>
</comment>
<evidence type="ECO:0000256" key="4">
    <source>
        <dbReference type="ARBA" id="ARBA00009524"/>
    </source>
</evidence>
<dbReference type="PROSITE" id="PS51385">
    <property type="entry name" value="YJEF_N"/>
    <property type="match status" value="1"/>
</dbReference>
<evidence type="ECO:0000313" key="22">
    <source>
        <dbReference type="EMBL" id="MFC5862552.1"/>
    </source>
</evidence>
<proteinExistence type="inferred from homology"/>
<dbReference type="EC" id="4.2.1.136" evidence="19"/>
<feature type="binding site" evidence="18">
    <location>
        <position position="58"/>
    </location>
    <ligand>
        <name>K(+)</name>
        <dbReference type="ChEBI" id="CHEBI:29103"/>
    </ligand>
</feature>
<evidence type="ECO:0000256" key="12">
    <source>
        <dbReference type="ARBA" id="ARBA00023239"/>
    </source>
</evidence>
<comment type="similarity">
    <text evidence="4 19">In the C-terminal section; belongs to the NnrD/CARKD family.</text>
</comment>
<evidence type="ECO:0000256" key="11">
    <source>
        <dbReference type="ARBA" id="ARBA00023235"/>
    </source>
</evidence>
<evidence type="ECO:0000256" key="8">
    <source>
        <dbReference type="ARBA" id="ARBA00022857"/>
    </source>
</evidence>
<feature type="binding site" evidence="18">
    <location>
        <position position="134"/>
    </location>
    <ligand>
        <name>K(+)</name>
        <dbReference type="ChEBI" id="CHEBI:29103"/>
    </ligand>
</feature>
<feature type="binding site" evidence="18">
    <location>
        <begin position="57"/>
        <end position="61"/>
    </location>
    <ligand>
        <name>(6S)-NADPHX</name>
        <dbReference type="ChEBI" id="CHEBI:64076"/>
    </ligand>
</feature>
<dbReference type="InterPro" id="IPR004443">
    <property type="entry name" value="YjeF_N_dom"/>
</dbReference>
<dbReference type="Gene3D" id="3.40.50.10260">
    <property type="entry name" value="YjeF N-terminal domain"/>
    <property type="match status" value="1"/>
</dbReference>
<dbReference type="PANTHER" id="PTHR12592">
    <property type="entry name" value="ATP-DEPENDENT (S)-NAD(P)H-HYDRATE DEHYDRATASE FAMILY MEMBER"/>
    <property type="match status" value="1"/>
</dbReference>
<comment type="caution">
    <text evidence="18">Lacks conserved residue(s) required for the propagation of feature annotation.</text>
</comment>
<keyword evidence="10 17" id="KW-0520">NAD</keyword>
<dbReference type="RefSeq" id="WP_263336014.1">
    <property type="nucleotide sequence ID" value="NZ_JAGSYH010000003.1"/>
</dbReference>
<dbReference type="InterPro" id="IPR000631">
    <property type="entry name" value="CARKD"/>
</dbReference>
<evidence type="ECO:0000313" key="23">
    <source>
        <dbReference type="Proteomes" id="UP001596091"/>
    </source>
</evidence>
<comment type="catalytic activity">
    <reaction evidence="16 17 19">
        <text>(6S)-NADPHX + ADP = AMP + phosphate + NADPH + H(+)</text>
        <dbReference type="Rhea" id="RHEA:32235"/>
        <dbReference type="ChEBI" id="CHEBI:15378"/>
        <dbReference type="ChEBI" id="CHEBI:43474"/>
        <dbReference type="ChEBI" id="CHEBI:57783"/>
        <dbReference type="ChEBI" id="CHEBI:64076"/>
        <dbReference type="ChEBI" id="CHEBI:456215"/>
        <dbReference type="ChEBI" id="CHEBI:456216"/>
        <dbReference type="EC" id="4.2.1.136"/>
    </reaction>
</comment>
<comment type="cofactor">
    <cofactor evidence="18 19">
        <name>K(+)</name>
        <dbReference type="ChEBI" id="CHEBI:29103"/>
    </cofactor>
    <text evidence="18 19">Binds 1 potassium ion per subunit.</text>
</comment>
<dbReference type="InterPro" id="IPR030677">
    <property type="entry name" value="Nnr"/>
</dbReference>
<feature type="domain" description="YjeF N-terminal" evidence="21">
    <location>
        <begin position="9"/>
        <end position="230"/>
    </location>
</feature>